<reference evidence="3" key="1">
    <citation type="journal article" date="2019" name="Int. J. Syst. Evol. Microbiol.">
        <title>The Global Catalogue of Microorganisms (GCM) 10K type strain sequencing project: providing services to taxonomists for standard genome sequencing and annotation.</title>
        <authorList>
            <consortium name="The Broad Institute Genomics Platform"/>
            <consortium name="The Broad Institute Genome Sequencing Center for Infectious Disease"/>
            <person name="Wu L."/>
            <person name="Ma J."/>
        </authorList>
    </citation>
    <scope>NUCLEOTIDE SEQUENCE [LARGE SCALE GENOMIC DNA]</scope>
    <source>
        <strain evidence="3">CCUG 53816</strain>
    </source>
</reference>
<feature type="compositionally biased region" description="Polar residues" evidence="1">
    <location>
        <begin position="213"/>
        <end position="222"/>
    </location>
</feature>
<dbReference type="RefSeq" id="WP_104751866.1">
    <property type="nucleotide sequence ID" value="NZ_FZMF01000010.1"/>
</dbReference>
<dbReference type="EMBL" id="JBHRZO010000014">
    <property type="protein sequence ID" value="MFC3847578.1"/>
    <property type="molecule type" value="Genomic_DNA"/>
</dbReference>
<protein>
    <submittedName>
        <fullName evidence="2">Mu transposase C-terminal domain-containing protein</fullName>
    </submittedName>
</protein>
<dbReference type="Proteomes" id="UP001595783">
    <property type="component" value="Unassembled WGS sequence"/>
</dbReference>
<evidence type="ECO:0000313" key="2">
    <source>
        <dbReference type="EMBL" id="MFC3847578.1"/>
    </source>
</evidence>
<proteinExistence type="predicted"/>
<sequence>MLHSALEWLPGYLGNSVAQRQQIEAQYASKKDTLSGAKTRIPEHELLFEDELQTVIDYKLNEMYNDYRAHAPHVPTPQQLIQIRAFMGKQHHRTIRAFGVEFNGQTYTSAQIWDTCAIGDGVLVVENIDNPQEVNLYTPLGKFICTARSTQLNAECMDLESFKRAKKTYIEGQINPFLEAVKHARDKVAAHRKANVANILAKSPPKGKAAQAPTPQKRSMNTLEALRRLRKAAGYD</sequence>
<accession>A0ABV7ZGA7</accession>
<feature type="region of interest" description="Disordered" evidence="1">
    <location>
        <begin position="202"/>
        <end position="223"/>
    </location>
</feature>
<organism evidence="2 3">
    <name type="scientific">Helicobacter baculiformis</name>
    <dbReference type="NCBI Taxonomy" id="427351"/>
    <lineage>
        <taxon>Bacteria</taxon>
        <taxon>Pseudomonadati</taxon>
        <taxon>Campylobacterota</taxon>
        <taxon>Epsilonproteobacteria</taxon>
        <taxon>Campylobacterales</taxon>
        <taxon>Helicobacteraceae</taxon>
        <taxon>Helicobacter</taxon>
    </lineage>
</organism>
<evidence type="ECO:0000313" key="3">
    <source>
        <dbReference type="Proteomes" id="UP001595783"/>
    </source>
</evidence>
<comment type="caution">
    <text evidence="2">The sequence shown here is derived from an EMBL/GenBank/DDBJ whole genome shotgun (WGS) entry which is preliminary data.</text>
</comment>
<name>A0ABV7ZGA7_9HELI</name>
<evidence type="ECO:0000256" key="1">
    <source>
        <dbReference type="SAM" id="MobiDB-lite"/>
    </source>
</evidence>
<keyword evidence="3" id="KW-1185">Reference proteome</keyword>
<gene>
    <name evidence="2" type="ORF">ACFOPX_03380</name>
</gene>